<evidence type="ECO:0000313" key="11">
    <source>
        <dbReference type="EMBL" id="SHD76172.1"/>
    </source>
</evidence>
<keyword evidence="3 9" id="KW-0813">Transport</keyword>
<dbReference type="InterPro" id="IPR006667">
    <property type="entry name" value="SLC41_membr_dom"/>
</dbReference>
<feature type="transmembrane region" description="Helical" evidence="9">
    <location>
        <begin position="354"/>
        <end position="374"/>
    </location>
</feature>
<keyword evidence="5 9" id="KW-0460">Magnesium</keyword>
<feature type="transmembrane region" description="Helical" evidence="9">
    <location>
        <begin position="280"/>
        <end position="297"/>
    </location>
</feature>
<evidence type="ECO:0000256" key="5">
    <source>
        <dbReference type="ARBA" id="ARBA00022842"/>
    </source>
</evidence>
<dbReference type="GO" id="GO:0015095">
    <property type="term" value="F:magnesium ion transmembrane transporter activity"/>
    <property type="evidence" value="ECO:0007669"/>
    <property type="project" value="UniProtKB-UniRule"/>
</dbReference>
<comment type="similarity">
    <text evidence="2 9">Belongs to the SLC41A transporter family.</text>
</comment>
<dbReference type="NCBIfam" id="TIGR00400">
    <property type="entry name" value="mgtE"/>
    <property type="match status" value="1"/>
</dbReference>
<evidence type="ECO:0000256" key="7">
    <source>
        <dbReference type="ARBA" id="ARBA00023136"/>
    </source>
</evidence>
<dbReference type="Pfam" id="PF00571">
    <property type="entry name" value="CBS"/>
    <property type="match status" value="2"/>
</dbReference>
<dbReference type="Pfam" id="PF03448">
    <property type="entry name" value="MgtE_N"/>
    <property type="match status" value="1"/>
</dbReference>
<dbReference type="Proteomes" id="UP000245423">
    <property type="component" value="Chromosome 1"/>
</dbReference>
<evidence type="ECO:0000256" key="6">
    <source>
        <dbReference type="ARBA" id="ARBA00022989"/>
    </source>
</evidence>
<dbReference type="PANTHER" id="PTHR43773:SF1">
    <property type="entry name" value="MAGNESIUM TRANSPORTER MGTE"/>
    <property type="match status" value="1"/>
</dbReference>
<dbReference type="Gene3D" id="3.10.580.10">
    <property type="entry name" value="CBS-domain"/>
    <property type="match status" value="1"/>
</dbReference>
<reference evidence="11 12" key="1">
    <citation type="submission" date="2016-11" db="EMBL/GenBank/DDBJ databases">
        <authorList>
            <person name="Manzoor S."/>
        </authorList>
    </citation>
    <scope>NUCLEOTIDE SEQUENCE [LARGE SCALE GENOMIC DNA]</scope>
    <source>
        <strain evidence="11">Clostridium ultunense strain Esp</strain>
    </source>
</reference>
<organism evidence="11 12">
    <name type="scientific">[Clostridium] ultunense Esp</name>
    <dbReference type="NCBI Taxonomy" id="1288971"/>
    <lineage>
        <taxon>Bacteria</taxon>
        <taxon>Bacillati</taxon>
        <taxon>Bacillota</taxon>
        <taxon>Tissierellia</taxon>
        <taxon>Tissierellales</taxon>
        <taxon>Tepidimicrobiaceae</taxon>
        <taxon>Schnuerera</taxon>
    </lineage>
</organism>
<feature type="transmembrane region" description="Helical" evidence="9">
    <location>
        <begin position="380"/>
        <end position="404"/>
    </location>
</feature>
<dbReference type="Pfam" id="PF01769">
    <property type="entry name" value="MgtE"/>
    <property type="match status" value="1"/>
</dbReference>
<evidence type="ECO:0000256" key="8">
    <source>
        <dbReference type="PROSITE-ProRule" id="PRU00703"/>
    </source>
</evidence>
<keyword evidence="9" id="KW-1003">Cell membrane</keyword>
<dbReference type="InterPro" id="IPR000644">
    <property type="entry name" value="CBS_dom"/>
</dbReference>
<keyword evidence="9" id="KW-0479">Metal-binding</keyword>
<evidence type="ECO:0000259" key="10">
    <source>
        <dbReference type="PROSITE" id="PS51371"/>
    </source>
</evidence>
<comment type="subcellular location">
    <subcellularLocation>
        <location evidence="9">Cell membrane</location>
        <topology evidence="9">Multi-pass membrane protein</topology>
    </subcellularLocation>
    <subcellularLocation>
        <location evidence="1">Membrane</location>
        <topology evidence="1">Multi-pass membrane protein</topology>
    </subcellularLocation>
</comment>
<evidence type="ECO:0000256" key="2">
    <source>
        <dbReference type="ARBA" id="ARBA00009749"/>
    </source>
</evidence>
<feature type="transmembrane region" description="Helical" evidence="9">
    <location>
        <begin position="416"/>
        <end position="437"/>
    </location>
</feature>
<protein>
    <recommendedName>
        <fullName evidence="9">Magnesium transporter MgtE</fullName>
    </recommendedName>
</protein>
<dbReference type="PANTHER" id="PTHR43773">
    <property type="entry name" value="MAGNESIUM TRANSPORTER MGTE"/>
    <property type="match status" value="1"/>
</dbReference>
<dbReference type="InterPro" id="IPR006668">
    <property type="entry name" value="Mg_transptr_MgtE_intracell_dom"/>
</dbReference>
<dbReference type="GO" id="GO:0046872">
    <property type="term" value="F:metal ion binding"/>
    <property type="evidence" value="ECO:0007669"/>
    <property type="project" value="UniProtKB-KW"/>
</dbReference>
<dbReference type="EMBL" id="LT669839">
    <property type="protein sequence ID" value="SHD76172.1"/>
    <property type="molecule type" value="Genomic_DNA"/>
</dbReference>
<dbReference type="SMART" id="SM00924">
    <property type="entry name" value="MgtE_N"/>
    <property type="match status" value="1"/>
</dbReference>
<keyword evidence="6 9" id="KW-1133">Transmembrane helix</keyword>
<keyword evidence="8" id="KW-0129">CBS domain</keyword>
<evidence type="ECO:0000256" key="9">
    <source>
        <dbReference type="RuleBase" id="RU362011"/>
    </source>
</evidence>
<dbReference type="GO" id="GO:0005886">
    <property type="term" value="C:plasma membrane"/>
    <property type="evidence" value="ECO:0007669"/>
    <property type="project" value="UniProtKB-SubCell"/>
</dbReference>
<dbReference type="RefSeq" id="WP_109840470.1">
    <property type="nucleotide sequence ID" value="NZ_LT669839.1"/>
</dbReference>
<accession>A0A1M4PL72</accession>
<evidence type="ECO:0000256" key="4">
    <source>
        <dbReference type="ARBA" id="ARBA00022692"/>
    </source>
</evidence>
<comment type="function">
    <text evidence="9">Acts as a magnesium transporter.</text>
</comment>
<dbReference type="InterPro" id="IPR036739">
    <property type="entry name" value="SLC41_membr_dom_sf"/>
</dbReference>
<dbReference type="InterPro" id="IPR006669">
    <property type="entry name" value="MgtE_transporter"/>
</dbReference>
<dbReference type="InterPro" id="IPR038076">
    <property type="entry name" value="MgtE_N_sf"/>
</dbReference>
<dbReference type="SUPFAM" id="SSF161093">
    <property type="entry name" value="MgtE membrane domain-like"/>
    <property type="match status" value="1"/>
</dbReference>
<comment type="caution">
    <text evidence="9">Lacks conserved residue(s) required for the propagation of feature annotation.</text>
</comment>
<dbReference type="SUPFAM" id="SSF54631">
    <property type="entry name" value="CBS-domain pair"/>
    <property type="match status" value="1"/>
</dbReference>
<keyword evidence="7 9" id="KW-0472">Membrane</keyword>
<evidence type="ECO:0000313" key="12">
    <source>
        <dbReference type="Proteomes" id="UP000245423"/>
    </source>
</evidence>
<dbReference type="Gene3D" id="1.25.60.10">
    <property type="entry name" value="MgtE N-terminal domain-like"/>
    <property type="match status" value="1"/>
</dbReference>
<dbReference type="OrthoDB" id="9790355at2"/>
<feature type="domain" description="CBS" evidence="10">
    <location>
        <begin position="196"/>
        <end position="252"/>
    </location>
</feature>
<comment type="subunit">
    <text evidence="9">Homodimer.</text>
</comment>
<dbReference type="SUPFAM" id="SSF158791">
    <property type="entry name" value="MgtE N-terminal domain-like"/>
    <property type="match status" value="1"/>
</dbReference>
<dbReference type="InterPro" id="IPR046342">
    <property type="entry name" value="CBS_dom_sf"/>
</dbReference>
<dbReference type="SMART" id="SM00116">
    <property type="entry name" value="CBS"/>
    <property type="match status" value="1"/>
</dbReference>
<keyword evidence="4 9" id="KW-0812">Transmembrane</keyword>
<dbReference type="AlphaFoldDB" id="A0A1M4PL72"/>
<evidence type="ECO:0000256" key="1">
    <source>
        <dbReference type="ARBA" id="ARBA00004141"/>
    </source>
</evidence>
<dbReference type="Gene3D" id="1.10.357.20">
    <property type="entry name" value="SLC41 divalent cation transporters, integral membrane domain"/>
    <property type="match status" value="1"/>
</dbReference>
<dbReference type="PROSITE" id="PS51371">
    <property type="entry name" value="CBS"/>
    <property type="match status" value="1"/>
</dbReference>
<keyword evidence="12" id="KW-1185">Reference proteome</keyword>
<gene>
    <name evidence="11" type="primary">mgtE</name>
    <name evidence="11" type="ORF">CUESP1_0792</name>
</gene>
<dbReference type="CDD" id="cd04606">
    <property type="entry name" value="CBS_pair_Mg_transporter"/>
    <property type="match status" value="1"/>
</dbReference>
<sequence length="493" mass="55723">MDERKLEELIQEKKYVTLKRELEEMNVVDIAELLEELDVHTALLIFRMLSKDLAVDVFAHFSVEQQRNVIGMVTDKELKNIVEELFFDDMVDIIEEMPANVVKKILLHAKEEERNLINEFLRYPPDSAGSIMTIEYVDLKKGMTVKDALDHIKETGLDKETVYTCYVTDKNRKLEGIVSLRKLVISDEEETIEDIMDRDVIYVHTHDDQETVAGIFKRYGFLALPVVDKEDRLTGIITVDDIIDVIDQETTEDFQRMAAMSPTEEKYLDASVFSLAKHRIIWLLVLMISATFTGGIIRKFEDILQTVVVLTAFIPMLMDTGGNSGSQSSTLIIRGLALGEIDLKDAGKVIWKEFRISTVVGIALAIVNFFRIYLFDDVGALVAFTVSATLFVTVVISKVIGGILPMIAKKLNIDPAIMAGPLITTIVDALSLISLFFNSLLALKYLNEKLVFTRICKNQLYSYITYFSKSSLKSSDTFLNSAILFVMLFISSV</sequence>
<evidence type="ECO:0000256" key="3">
    <source>
        <dbReference type="ARBA" id="ARBA00022448"/>
    </source>
</evidence>
<name>A0A1M4PL72_9FIRM</name>
<proteinExistence type="inferred from homology"/>